<evidence type="ECO:0000313" key="1">
    <source>
        <dbReference type="EMBL" id="AFY80147.1"/>
    </source>
</evidence>
<dbReference type="eggNOG" id="COG1517">
    <property type="taxonomic scope" value="Bacteria"/>
</dbReference>
<organism evidence="1 2">
    <name type="scientific">Oscillatoria acuminata PCC 6304</name>
    <dbReference type="NCBI Taxonomy" id="56110"/>
    <lineage>
        <taxon>Bacteria</taxon>
        <taxon>Bacillati</taxon>
        <taxon>Cyanobacteriota</taxon>
        <taxon>Cyanophyceae</taxon>
        <taxon>Oscillatoriophycideae</taxon>
        <taxon>Oscillatoriales</taxon>
        <taxon>Oscillatoriaceae</taxon>
        <taxon>Oscillatoria</taxon>
    </lineage>
</organism>
<dbReference type="InterPro" id="IPR011742">
    <property type="entry name" value="CRISPR-assoc_prot_TM1812"/>
</dbReference>
<dbReference type="OrthoDB" id="9777703at2"/>
<reference evidence="1 2" key="1">
    <citation type="submission" date="2012-06" db="EMBL/GenBank/DDBJ databases">
        <title>Finished chromosome of genome of Oscillatoria acuminata PCC 6304.</title>
        <authorList>
            <consortium name="US DOE Joint Genome Institute"/>
            <person name="Gugger M."/>
            <person name="Coursin T."/>
            <person name="Rippka R."/>
            <person name="Tandeau De Marsac N."/>
            <person name="Huntemann M."/>
            <person name="Wei C.-L."/>
            <person name="Han J."/>
            <person name="Detter J.C."/>
            <person name="Han C."/>
            <person name="Tapia R."/>
            <person name="Davenport K."/>
            <person name="Daligault H."/>
            <person name="Erkkila T."/>
            <person name="Gu W."/>
            <person name="Munk A.C.C."/>
            <person name="Teshima H."/>
            <person name="Xu Y."/>
            <person name="Chain P."/>
            <person name="Chen A."/>
            <person name="Krypides N."/>
            <person name="Mavromatis K."/>
            <person name="Markowitz V."/>
            <person name="Szeto E."/>
            <person name="Ivanova N."/>
            <person name="Mikhailova N."/>
            <person name="Ovchinnikova G."/>
            <person name="Pagani I."/>
            <person name="Pati A."/>
            <person name="Goodwin L."/>
            <person name="Peters L."/>
            <person name="Pitluck S."/>
            <person name="Woyke T."/>
            <person name="Kerfeld C."/>
        </authorList>
    </citation>
    <scope>NUCLEOTIDE SEQUENCE [LARGE SCALE GENOMIC DNA]</scope>
    <source>
        <strain evidence="1 2">PCC 6304</strain>
    </source>
</reference>
<dbReference type="KEGG" id="oac:Oscil6304_0397"/>
<dbReference type="CDD" id="cd09732">
    <property type="entry name" value="Csx1_III-U"/>
    <property type="match status" value="1"/>
</dbReference>
<evidence type="ECO:0000313" key="2">
    <source>
        <dbReference type="Proteomes" id="UP000010367"/>
    </source>
</evidence>
<dbReference type="EMBL" id="CP003607">
    <property type="protein sequence ID" value="AFY80147.1"/>
    <property type="molecule type" value="Genomic_DNA"/>
</dbReference>
<dbReference type="STRING" id="56110.Oscil6304_0397"/>
<name>K9TB73_9CYAN</name>
<gene>
    <name evidence="1" type="ORF">Oscil6304_0397</name>
</gene>
<dbReference type="NCBIfam" id="TIGR02221">
    <property type="entry name" value="cas_TM1812"/>
    <property type="match status" value="1"/>
</dbReference>
<dbReference type="RefSeq" id="WP_015146797.1">
    <property type="nucleotide sequence ID" value="NC_019693.1"/>
</dbReference>
<dbReference type="InParanoid" id="K9TB73"/>
<keyword evidence="2" id="KW-1185">Reference proteome</keyword>
<sequence>MQLLTFLGTGNYSKTCYNWESQEKETAYVAEALAEFFQATSVRAFVTSEAMEMHGEQLKSCLTEVDFEFVPIPSGKSEAEIWEIFEAVVTAVEPGSEVIFDITLALRSIPLLVLLASAFLQKARNVQIKGVYYGAFEVNRDRPPIFDITPAIKLLDWLTATDKFVSTGSSLELGKLLSTIQQDFYTNRSPQSSKTIKPTRLKSLGTTIQNISRSLELVRPMGLMEEAAKLQAIPVEDLQTELGEFAKPFELLLSQIQEDYGQFALANSRQGDPKTVLKQQFLLLQWYGKKGLGTQGILLAREWIISALCIAQKIDYLDRNKRGLIERQLSLISDWQREKGSDESVVDYAPASISKTVEKVEDLAKFWSQLTEVRNDLAHTEMRVHSLGASKLDAYVKDELIQGISALFPEWIE</sequence>
<proteinExistence type="predicted"/>
<accession>K9TB73</accession>
<dbReference type="HOGENOM" id="CLU_025124_1_0_3"/>
<dbReference type="Proteomes" id="UP000010367">
    <property type="component" value="Chromosome"/>
</dbReference>
<dbReference type="AlphaFoldDB" id="K9TB73"/>
<protein>
    <submittedName>
        <fullName evidence="1">CRISPR-associated protein, Csx2 family</fullName>
    </submittedName>
</protein>